<dbReference type="RefSeq" id="WP_007617236.1">
    <property type="nucleotide sequence ID" value="NZ_BAEO01000012.1"/>
</dbReference>
<comment type="similarity">
    <text evidence="1">Belongs to the UPF0270 family.</text>
</comment>
<evidence type="ECO:0000313" key="3">
    <source>
        <dbReference type="Proteomes" id="UP000006327"/>
    </source>
</evidence>
<accession>K6YID6</accession>
<dbReference type="AlphaFoldDB" id="K6YID6"/>
<evidence type="ECO:0000256" key="1">
    <source>
        <dbReference type="ARBA" id="ARBA00006450"/>
    </source>
</evidence>
<dbReference type="SUPFAM" id="SSF118001">
    <property type="entry name" value="YehU-like"/>
    <property type="match status" value="1"/>
</dbReference>
<dbReference type="EMBL" id="BAEO01000012">
    <property type="protein sequence ID" value="GAC17932.1"/>
    <property type="molecule type" value="Genomic_DNA"/>
</dbReference>
<keyword evidence="3" id="KW-1185">Reference proteome</keyword>
<evidence type="ECO:0000313" key="2">
    <source>
        <dbReference type="EMBL" id="GAC17932.1"/>
    </source>
</evidence>
<comment type="caution">
    <text evidence="2">The sequence shown here is derived from an EMBL/GenBank/DDBJ whole genome shotgun (WGS) entry which is preliminary data.</text>
</comment>
<dbReference type="STRING" id="493475.GARC_0951"/>
<dbReference type="NCBIfam" id="NF003438">
    <property type="entry name" value="PRK04966.1"/>
    <property type="match status" value="1"/>
</dbReference>
<name>K6YID6_9ALTE</name>
<dbReference type="OrthoDB" id="6120729at2"/>
<dbReference type="Pfam" id="PF06794">
    <property type="entry name" value="UPF0270"/>
    <property type="match status" value="1"/>
</dbReference>
<gene>
    <name evidence="2" type="ORF">GARC_0951</name>
</gene>
<reference evidence="2 3" key="1">
    <citation type="journal article" date="2017" name="Antonie Van Leeuwenhoek">
        <title>Rhizobium rhizosphaerae sp. nov., a novel species isolated from rice rhizosphere.</title>
        <authorList>
            <person name="Zhao J.J."/>
            <person name="Zhang J."/>
            <person name="Zhang R.J."/>
            <person name="Zhang C.W."/>
            <person name="Yin H.Q."/>
            <person name="Zhang X.X."/>
        </authorList>
    </citation>
    <scope>NUCLEOTIDE SEQUENCE [LARGE SCALE GENOMIC DNA]</scope>
    <source>
        <strain evidence="2 3">BSs20135</strain>
    </source>
</reference>
<protein>
    <submittedName>
        <fullName evidence="2">Uncharacterized protein</fullName>
    </submittedName>
</protein>
<dbReference type="PIRSF" id="PIRSF006169">
    <property type="entry name" value="UCP006169"/>
    <property type="match status" value="1"/>
</dbReference>
<sequence length="81" mass="9113">MIIPIADLSEETLLNIIEGFVLREGTEYGEADVSLQDKVQQVLAQLKLGDVLLVYSELHETVNIIPKQQLGEFELSETEQQ</sequence>
<dbReference type="InterPro" id="IPR010648">
    <property type="entry name" value="UPF0270"/>
</dbReference>
<proteinExistence type="inferred from homology"/>
<dbReference type="Proteomes" id="UP000006327">
    <property type="component" value="Unassembled WGS sequence"/>
</dbReference>
<organism evidence="2 3">
    <name type="scientific">Paraglaciecola arctica BSs20135</name>
    <dbReference type="NCBI Taxonomy" id="493475"/>
    <lineage>
        <taxon>Bacteria</taxon>
        <taxon>Pseudomonadati</taxon>
        <taxon>Pseudomonadota</taxon>
        <taxon>Gammaproteobacteria</taxon>
        <taxon>Alteromonadales</taxon>
        <taxon>Alteromonadaceae</taxon>
        <taxon>Paraglaciecola</taxon>
    </lineage>
</organism>
<dbReference type="InterPro" id="IPR036685">
    <property type="entry name" value="YehU-like_sf"/>
</dbReference>
<dbReference type="eggNOG" id="COG3089">
    <property type="taxonomic scope" value="Bacteria"/>
</dbReference>
<dbReference type="Gene3D" id="1.10.10.610">
    <property type="entry name" value="YehU-like"/>
    <property type="match status" value="1"/>
</dbReference>